<gene>
    <name evidence="1" type="ORF">NDU88_004854</name>
</gene>
<dbReference type="Proteomes" id="UP001066276">
    <property type="component" value="Chromosome 12"/>
</dbReference>
<organism evidence="1 2">
    <name type="scientific">Pleurodeles waltl</name>
    <name type="common">Iberian ribbed newt</name>
    <dbReference type="NCBI Taxonomy" id="8319"/>
    <lineage>
        <taxon>Eukaryota</taxon>
        <taxon>Metazoa</taxon>
        <taxon>Chordata</taxon>
        <taxon>Craniata</taxon>
        <taxon>Vertebrata</taxon>
        <taxon>Euteleostomi</taxon>
        <taxon>Amphibia</taxon>
        <taxon>Batrachia</taxon>
        <taxon>Caudata</taxon>
        <taxon>Salamandroidea</taxon>
        <taxon>Salamandridae</taxon>
        <taxon>Pleurodelinae</taxon>
        <taxon>Pleurodeles</taxon>
    </lineage>
</organism>
<evidence type="ECO:0000313" key="2">
    <source>
        <dbReference type="Proteomes" id="UP001066276"/>
    </source>
</evidence>
<name>A0AAV7L5U0_PLEWA</name>
<protein>
    <recommendedName>
        <fullName evidence="3">Secreted protein</fullName>
    </recommendedName>
</protein>
<sequence length="110" mass="12533">MPRCRLGDRVQLAATTFVNRLLQSGRLWWGGNSFTQWPSCNTRPIKMALGDRLLFVVTRVELYSALFFTQARSRFICAVSRYQAGCQNVLFTVLTAAPQSKAFKAFLVFF</sequence>
<reference evidence="1" key="1">
    <citation type="journal article" date="2022" name="bioRxiv">
        <title>Sequencing and chromosome-scale assembly of the giantPleurodeles waltlgenome.</title>
        <authorList>
            <person name="Brown T."/>
            <person name="Elewa A."/>
            <person name="Iarovenko S."/>
            <person name="Subramanian E."/>
            <person name="Araus A.J."/>
            <person name="Petzold A."/>
            <person name="Susuki M."/>
            <person name="Suzuki K.-i.T."/>
            <person name="Hayashi T."/>
            <person name="Toyoda A."/>
            <person name="Oliveira C."/>
            <person name="Osipova E."/>
            <person name="Leigh N.D."/>
            <person name="Simon A."/>
            <person name="Yun M.H."/>
        </authorList>
    </citation>
    <scope>NUCLEOTIDE SEQUENCE</scope>
    <source>
        <strain evidence="1">20211129_DDA</strain>
        <tissue evidence="1">Liver</tissue>
    </source>
</reference>
<evidence type="ECO:0000313" key="1">
    <source>
        <dbReference type="EMBL" id="KAJ1084708.1"/>
    </source>
</evidence>
<evidence type="ECO:0008006" key="3">
    <source>
        <dbReference type="Google" id="ProtNLM"/>
    </source>
</evidence>
<keyword evidence="2" id="KW-1185">Reference proteome</keyword>
<dbReference type="EMBL" id="JANPWB010000016">
    <property type="protein sequence ID" value="KAJ1084708.1"/>
    <property type="molecule type" value="Genomic_DNA"/>
</dbReference>
<accession>A0AAV7L5U0</accession>
<proteinExistence type="predicted"/>
<comment type="caution">
    <text evidence="1">The sequence shown here is derived from an EMBL/GenBank/DDBJ whole genome shotgun (WGS) entry which is preliminary data.</text>
</comment>
<dbReference type="AlphaFoldDB" id="A0AAV7L5U0"/>